<keyword evidence="4" id="KW-1185">Reference proteome</keyword>
<feature type="domain" description="Regulator of chromosome segregation-like C-terminal" evidence="2">
    <location>
        <begin position="83"/>
        <end position="122"/>
    </location>
</feature>
<feature type="coiled-coil region" evidence="1">
    <location>
        <begin position="133"/>
        <end position="177"/>
    </location>
</feature>
<accession>A0A430A5Z4</accession>
<gene>
    <name evidence="3" type="ORF">CBF32_06800</name>
</gene>
<feature type="coiled-coil region" evidence="1">
    <location>
        <begin position="48"/>
        <end position="98"/>
    </location>
</feature>
<reference evidence="3 4" key="1">
    <citation type="submission" date="2017-05" db="EMBL/GenBank/DDBJ databases">
        <title>Vagococcus spp. assemblies.</title>
        <authorList>
            <person name="Gulvik C.A."/>
        </authorList>
    </citation>
    <scope>NUCLEOTIDE SEQUENCE [LARGE SCALE GENOMIC DNA]</scope>
    <source>
        <strain evidence="3 4">NCFB 2497</strain>
    </source>
</reference>
<proteinExistence type="predicted"/>
<dbReference type="InterPro" id="IPR007489">
    <property type="entry name" value="RocS-like_C"/>
</dbReference>
<comment type="caution">
    <text evidence="3">The sequence shown here is derived from an EMBL/GenBank/DDBJ whole genome shotgun (WGS) entry which is preliminary data.</text>
</comment>
<evidence type="ECO:0000259" key="2">
    <source>
        <dbReference type="Pfam" id="PF04394"/>
    </source>
</evidence>
<keyword evidence="1" id="KW-0175">Coiled coil</keyword>
<organism evidence="3 4">
    <name type="scientific">Vagococcus fluvialis</name>
    <dbReference type="NCBI Taxonomy" id="2738"/>
    <lineage>
        <taxon>Bacteria</taxon>
        <taxon>Bacillati</taxon>
        <taxon>Bacillota</taxon>
        <taxon>Bacilli</taxon>
        <taxon>Lactobacillales</taxon>
        <taxon>Enterococcaceae</taxon>
        <taxon>Vagococcus</taxon>
    </lineage>
</organism>
<evidence type="ECO:0000313" key="4">
    <source>
        <dbReference type="Proteomes" id="UP000288197"/>
    </source>
</evidence>
<sequence length="191" mass="22555">MVMETSENLLTVRELAEGLNVSKNQINYQCSKLDSQLIVKIKGVNYLKEEAQEIIKNALHQNQVAKKKETPNLTHDQLKQLKDQLEVKDSQITQLYRLLDQQQQLTLQSNRQVEKLQLQLTESFEKDFPVIDVSRLRDSLEEQHKAFEEIKKQLDQKEKENQLLQEEKLELEKMAHKSWLQKLFKSKSNKL</sequence>
<dbReference type="AlphaFoldDB" id="A0A430A5Z4"/>
<name>A0A430A5Z4_9ENTE</name>
<dbReference type="EMBL" id="NGJX01000005">
    <property type="protein sequence ID" value="RSU02288.1"/>
    <property type="molecule type" value="Genomic_DNA"/>
</dbReference>
<protein>
    <recommendedName>
        <fullName evidence="2">Regulator of chromosome segregation-like C-terminal domain-containing protein</fullName>
    </recommendedName>
</protein>
<evidence type="ECO:0000313" key="3">
    <source>
        <dbReference type="EMBL" id="RSU02288.1"/>
    </source>
</evidence>
<dbReference type="Pfam" id="PF04394">
    <property type="entry name" value="DUF536"/>
    <property type="match status" value="1"/>
</dbReference>
<dbReference type="Proteomes" id="UP000288197">
    <property type="component" value="Unassembled WGS sequence"/>
</dbReference>
<evidence type="ECO:0000256" key="1">
    <source>
        <dbReference type="SAM" id="Coils"/>
    </source>
</evidence>